<protein>
    <recommendedName>
        <fullName evidence="4">RING-type domain-containing protein</fullName>
    </recommendedName>
</protein>
<dbReference type="GO" id="GO:0061630">
    <property type="term" value="F:ubiquitin protein ligase activity"/>
    <property type="evidence" value="ECO:0007669"/>
    <property type="project" value="TreeGrafter"/>
</dbReference>
<sequence length="150" mass="16759">MAYSRQILNMMRDILETDRFFYQAANGLSESARARVLLSSSRNTGMMMDLLHRVLTMNNQSVTTSVPLFTMSIPIPETFEDVPIVATPAQINHAIIAGTHVESVCAVCQETVGEGCSLRKCAHSFHTNCIRSWFSMSARCPVCRDDIREV</sequence>
<dbReference type="PANTHER" id="PTHR45931">
    <property type="entry name" value="SI:CH211-59O9.10"/>
    <property type="match status" value="1"/>
</dbReference>
<dbReference type="GO" id="GO:0008270">
    <property type="term" value="F:zinc ion binding"/>
    <property type="evidence" value="ECO:0007669"/>
    <property type="project" value="UniProtKB-KW"/>
</dbReference>
<dbReference type="GO" id="GO:0006511">
    <property type="term" value="P:ubiquitin-dependent protein catabolic process"/>
    <property type="evidence" value="ECO:0007669"/>
    <property type="project" value="TreeGrafter"/>
</dbReference>
<proteinExistence type="predicted"/>
<keyword evidence="3" id="KW-0862">Zinc</keyword>
<dbReference type="AlphaFoldDB" id="A0A6C0J2Y7"/>
<dbReference type="SMART" id="SM00184">
    <property type="entry name" value="RING"/>
    <property type="match status" value="1"/>
</dbReference>
<dbReference type="InterPro" id="IPR001841">
    <property type="entry name" value="Znf_RING"/>
</dbReference>
<dbReference type="Gene3D" id="3.30.40.10">
    <property type="entry name" value="Zinc/RING finger domain, C3HC4 (zinc finger)"/>
    <property type="match status" value="1"/>
</dbReference>
<dbReference type="InterPro" id="IPR013083">
    <property type="entry name" value="Znf_RING/FYVE/PHD"/>
</dbReference>
<evidence type="ECO:0000256" key="3">
    <source>
        <dbReference type="ARBA" id="ARBA00022833"/>
    </source>
</evidence>
<evidence type="ECO:0000313" key="5">
    <source>
        <dbReference type="EMBL" id="QHU00045.1"/>
    </source>
</evidence>
<keyword evidence="1" id="KW-0479">Metal-binding</keyword>
<evidence type="ECO:0000256" key="2">
    <source>
        <dbReference type="ARBA" id="ARBA00022771"/>
    </source>
</evidence>
<name>A0A6C0J2Y7_9ZZZZ</name>
<dbReference type="Pfam" id="PF13639">
    <property type="entry name" value="zf-RING_2"/>
    <property type="match status" value="1"/>
</dbReference>
<reference evidence="5" key="1">
    <citation type="journal article" date="2020" name="Nature">
        <title>Giant virus diversity and host interactions through global metagenomics.</title>
        <authorList>
            <person name="Schulz F."/>
            <person name="Roux S."/>
            <person name="Paez-Espino D."/>
            <person name="Jungbluth S."/>
            <person name="Walsh D.A."/>
            <person name="Denef V.J."/>
            <person name="McMahon K.D."/>
            <person name="Konstantinidis K.T."/>
            <person name="Eloe-Fadrosh E.A."/>
            <person name="Kyrpides N.C."/>
            <person name="Woyke T."/>
        </authorList>
    </citation>
    <scope>NUCLEOTIDE SEQUENCE</scope>
    <source>
        <strain evidence="5">GVMAG-M-3300025778-1</strain>
    </source>
</reference>
<dbReference type="SUPFAM" id="SSF57850">
    <property type="entry name" value="RING/U-box"/>
    <property type="match status" value="1"/>
</dbReference>
<accession>A0A6C0J2Y7</accession>
<evidence type="ECO:0000256" key="1">
    <source>
        <dbReference type="ARBA" id="ARBA00022723"/>
    </source>
</evidence>
<evidence type="ECO:0000259" key="4">
    <source>
        <dbReference type="PROSITE" id="PS50089"/>
    </source>
</evidence>
<feature type="domain" description="RING-type" evidence="4">
    <location>
        <begin position="105"/>
        <end position="144"/>
    </location>
</feature>
<dbReference type="PROSITE" id="PS50089">
    <property type="entry name" value="ZF_RING_2"/>
    <property type="match status" value="1"/>
</dbReference>
<dbReference type="InterPro" id="IPR051834">
    <property type="entry name" value="RING_finger_E3_ligase"/>
</dbReference>
<keyword evidence="2" id="KW-0863">Zinc-finger</keyword>
<dbReference type="PANTHER" id="PTHR45931:SF3">
    <property type="entry name" value="RING ZINC FINGER-CONTAINING PROTEIN"/>
    <property type="match status" value="1"/>
</dbReference>
<organism evidence="5">
    <name type="scientific">viral metagenome</name>
    <dbReference type="NCBI Taxonomy" id="1070528"/>
    <lineage>
        <taxon>unclassified sequences</taxon>
        <taxon>metagenomes</taxon>
        <taxon>organismal metagenomes</taxon>
    </lineage>
</organism>
<dbReference type="EMBL" id="MN740321">
    <property type="protein sequence ID" value="QHU00045.1"/>
    <property type="molecule type" value="Genomic_DNA"/>
</dbReference>
<dbReference type="GO" id="GO:0005634">
    <property type="term" value="C:nucleus"/>
    <property type="evidence" value="ECO:0007669"/>
    <property type="project" value="TreeGrafter"/>
</dbReference>